<keyword evidence="5 14" id="KW-0444">Lipid biosynthesis</keyword>
<evidence type="ECO:0000256" key="12">
    <source>
        <dbReference type="ARBA" id="ARBA00047318"/>
    </source>
</evidence>
<dbReference type="SUPFAM" id="SSF53901">
    <property type="entry name" value="Thiolase-like"/>
    <property type="match status" value="2"/>
</dbReference>
<evidence type="ECO:0000256" key="6">
    <source>
        <dbReference type="ARBA" id="ARBA00022679"/>
    </source>
</evidence>
<evidence type="ECO:0000256" key="8">
    <source>
        <dbReference type="ARBA" id="ARBA00023098"/>
    </source>
</evidence>
<dbReference type="Gene3D" id="3.40.47.10">
    <property type="match status" value="1"/>
</dbReference>
<dbReference type="RefSeq" id="WP_366921622.1">
    <property type="nucleotide sequence ID" value="NZ_CP121694.1"/>
</dbReference>
<dbReference type="InterPro" id="IPR020841">
    <property type="entry name" value="PKS_Beta-ketoAc_synthase_dom"/>
</dbReference>
<evidence type="ECO:0000256" key="4">
    <source>
        <dbReference type="ARBA" id="ARBA00014657"/>
    </source>
</evidence>
<dbReference type="Pfam" id="PF00109">
    <property type="entry name" value="ketoacyl-synt"/>
    <property type="match status" value="1"/>
</dbReference>
<dbReference type="EMBL" id="CP121694">
    <property type="protein sequence ID" value="WRO22203.1"/>
    <property type="molecule type" value="Genomic_DNA"/>
</dbReference>
<reference evidence="18 19" key="1">
    <citation type="submission" date="2023-04" db="EMBL/GenBank/DDBJ databases">
        <authorList>
            <person name="Hsu D."/>
        </authorList>
    </citation>
    <scope>NUCLEOTIDE SEQUENCE [LARGE SCALE GENOMIC DNA]</scope>
    <source>
        <strain evidence="18 19">MK1</strain>
    </source>
</reference>
<gene>
    <name evidence="18" type="primary">fabF</name>
    <name evidence="18" type="ORF">MFMK1_002028</name>
</gene>
<dbReference type="InterPro" id="IPR014030">
    <property type="entry name" value="Ketoacyl_synth_N"/>
</dbReference>
<dbReference type="GO" id="GO:0004315">
    <property type="term" value="F:3-oxoacyl-[acyl-carrier-protein] synthase activity"/>
    <property type="evidence" value="ECO:0007669"/>
    <property type="project" value="UniProtKB-UniRule"/>
</dbReference>
<dbReference type="KEGG" id="dbc:MFMK1_002028"/>
<comment type="catalytic activity">
    <reaction evidence="13 14">
        <text>a fatty acyl-[ACP] + malonyl-[ACP] + H(+) = a 3-oxoacyl-[ACP] + holo-[ACP] + CO2</text>
        <dbReference type="Rhea" id="RHEA:22836"/>
        <dbReference type="Rhea" id="RHEA-COMP:9623"/>
        <dbReference type="Rhea" id="RHEA-COMP:9685"/>
        <dbReference type="Rhea" id="RHEA-COMP:9916"/>
        <dbReference type="Rhea" id="RHEA-COMP:14125"/>
        <dbReference type="ChEBI" id="CHEBI:15378"/>
        <dbReference type="ChEBI" id="CHEBI:16526"/>
        <dbReference type="ChEBI" id="CHEBI:64479"/>
        <dbReference type="ChEBI" id="CHEBI:78449"/>
        <dbReference type="ChEBI" id="CHEBI:78776"/>
        <dbReference type="ChEBI" id="CHEBI:138651"/>
    </reaction>
</comment>
<dbReference type="PANTHER" id="PTHR11712">
    <property type="entry name" value="POLYKETIDE SYNTHASE-RELATED"/>
    <property type="match status" value="1"/>
</dbReference>
<organism evidence="18 19">
    <name type="scientific">Metallumcola ferriviriculae</name>
    <dbReference type="NCBI Taxonomy" id="3039180"/>
    <lineage>
        <taxon>Bacteria</taxon>
        <taxon>Bacillati</taxon>
        <taxon>Bacillota</taxon>
        <taxon>Clostridia</taxon>
        <taxon>Neomoorellales</taxon>
        <taxon>Desulfitibacteraceae</taxon>
        <taxon>Metallumcola</taxon>
    </lineage>
</organism>
<comment type="pathway">
    <text evidence="1 14">Lipid metabolism; fatty acid biosynthesis.</text>
</comment>
<evidence type="ECO:0000256" key="9">
    <source>
        <dbReference type="ARBA" id="ARBA00023160"/>
    </source>
</evidence>
<evidence type="ECO:0000256" key="2">
    <source>
        <dbReference type="ARBA" id="ARBA00008467"/>
    </source>
</evidence>
<name>A0AAU0UNK7_9FIRM</name>
<proteinExistence type="inferred from homology"/>
<dbReference type="PIRSF" id="PIRSF000447">
    <property type="entry name" value="KAS_II"/>
    <property type="match status" value="1"/>
</dbReference>
<dbReference type="InterPro" id="IPR018201">
    <property type="entry name" value="Ketoacyl_synth_AS"/>
</dbReference>
<evidence type="ECO:0000256" key="3">
    <source>
        <dbReference type="ARBA" id="ARBA00012356"/>
    </source>
</evidence>
<keyword evidence="10 14" id="KW-0012">Acyltransferase</keyword>
<keyword evidence="8" id="KW-0443">Lipid metabolism</keyword>
<dbReference type="NCBIfam" id="NF005589">
    <property type="entry name" value="PRK07314.1"/>
    <property type="match status" value="1"/>
</dbReference>
<evidence type="ECO:0000259" key="17">
    <source>
        <dbReference type="PROSITE" id="PS52004"/>
    </source>
</evidence>
<evidence type="ECO:0000256" key="16">
    <source>
        <dbReference type="RuleBase" id="RU003694"/>
    </source>
</evidence>
<dbReference type="Pfam" id="PF02801">
    <property type="entry name" value="Ketoacyl-synt_C"/>
    <property type="match status" value="1"/>
</dbReference>
<keyword evidence="9 14" id="KW-0275">Fatty acid biosynthesis</keyword>
<dbReference type="SMART" id="SM00825">
    <property type="entry name" value="PKS_KS"/>
    <property type="match status" value="1"/>
</dbReference>
<dbReference type="InterPro" id="IPR014031">
    <property type="entry name" value="Ketoacyl_synth_C"/>
</dbReference>
<dbReference type="GO" id="GO:0005829">
    <property type="term" value="C:cytosol"/>
    <property type="evidence" value="ECO:0007669"/>
    <property type="project" value="TreeGrafter"/>
</dbReference>
<keyword evidence="6 14" id="KW-0808">Transferase</keyword>
<evidence type="ECO:0000256" key="10">
    <source>
        <dbReference type="ARBA" id="ARBA00023315"/>
    </source>
</evidence>
<accession>A0AAU0UNK7</accession>
<evidence type="ECO:0000256" key="5">
    <source>
        <dbReference type="ARBA" id="ARBA00022516"/>
    </source>
</evidence>
<keyword evidence="19" id="KW-1185">Reference proteome</keyword>
<evidence type="ECO:0000256" key="15">
    <source>
        <dbReference type="PIRSR" id="PIRSR000447-1"/>
    </source>
</evidence>
<dbReference type="PROSITE" id="PS00606">
    <property type="entry name" value="KS3_1"/>
    <property type="match status" value="1"/>
</dbReference>
<evidence type="ECO:0000256" key="1">
    <source>
        <dbReference type="ARBA" id="ARBA00005194"/>
    </source>
</evidence>
<evidence type="ECO:0000256" key="14">
    <source>
        <dbReference type="PIRNR" id="PIRNR000447"/>
    </source>
</evidence>
<evidence type="ECO:0000313" key="19">
    <source>
        <dbReference type="Proteomes" id="UP001329915"/>
    </source>
</evidence>
<dbReference type="PROSITE" id="PS52004">
    <property type="entry name" value="KS3_2"/>
    <property type="match status" value="1"/>
</dbReference>
<sequence length="413" mass="44244">MKHRVVVTGMGPITPVGSGKDNFWNNLLVGQSGVDHITRFDASDLPTRIAGEVKDFDPKDYFDRKEARRMDRFTQFAVAGTRMAVKDSGIDLDSEDMDQVGVIFGSGIGGMQTFEEQTKVLIEKGAHRVSPFFVPMMIGNMAAGQISIDTGARGPNLTVVNACATGTNAIGEAYKLLQRGAAQVVITGGSEASVTPLAFAGFCAMRAMTTDNDDPQRASRPFDKTRNGFVLSEGTGVLILETLEHAQQREANIYAEVVGYGCTADAHHITAPAPEGTGAAKAMNMALKDANLFPEDVDYINAHGTSTELNDKFESMAIKKVFGDNAKKLAISSTKSMTGHLLGAAGAIEAIILAMAITNSKVPPTINYHNPDPECDLDYVANECRELDVSVALSNSLGFGGHNATIIFKKFRR</sequence>
<dbReference type="GO" id="GO:0006633">
    <property type="term" value="P:fatty acid biosynthetic process"/>
    <property type="evidence" value="ECO:0007669"/>
    <property type="project" value="UniProtKB-UniRule"/>
</dbReference>
<dbReference type="Proteomes" id="UP001329915">
    <property type="component" value="Chromosome"/>
</dbReference>
<dbReference type="AlphaFoldDB" id="A0AAU0UNK7"/>
<comment type="catalytic activity">
    <reaction evidence="12 14">
        <text>(9Z)-hexadecenoyl-[ACP] + malonyl-[ACP] + H(+) = 3-oxo-(11Z)-octadecenoyl-[ACP] + holo-[ACP] + CO2</text>
        <dbReference type="Rhea" id="RHEA:55040"/>
        <dbReference type="Rhea" id="RHEA-COMP:9623"/>
        <dbReference type="Rhea" id="RHEA-COMP:9685"/>
        <dbReference type="Rhea" id="RHEA-COMP:10800"/>
        <dbReference type="Rhea" id="RHEA-COMP:14074"/>
        <dbReference type="ChEBI" id="CHEBI:15378"/>
        <dbReference type="ChEBI" id="CHEBI:16526"/>
        <dbReference type="ChEBI" id="CHEBI:64479"/>
        <dbReference type="ChEBI" id="CHEBI:78449"/>
        <dbReference type="ChEBI" id="CHEBI:83989"/>
        <dbReference type="ChEBI" id="CHEBI:138538"/>
        <dbReference type="EC" id="2.3.1.179"/>
    </reaction>
</comment>
<dbReference type="NCBIfam" id="TIGR03150">
    <property type="entry name" value="fabF"/>
    <property type="match status" value="1"/>
</dbReference>
<dbReference type="InterPro" id="IPR017568">
    <property type="entry name" value="3-oxoacyl-ACP_synth-2"/>
</dbReference>
<dbReference type="FunFam" id="3.40.47.10:FF:000009">
    <property type="entry name" value="3-oxoacyl-[acyl-carrier-protein] synthase 2"/>
    <property type="match status" value="1"/>
</dbReference>
<dbReference type="PANTHER" id="PTHR11712:SF336">
    <property type="entry name" value="3-OXOACYL-[ACYL-CARRIER-PROTEIN] SYNTHASE, MITOCHONDRIAL"/>
    <property type="match status" value="1"/>
</dbReference>
<dbReference type="EC" id="2.3.1.179" evidence="3 14"/>
<evidence type="ECO:0000256" key="13">
    <source>
        <dbReference type="ARBA" id="ARBA00047659"/>
    </source>
</evidence>
<protein>
    <recommendedName>
        <fullName evidence="4 14">3-oxoacyl-[acyl-carrier-protein] synthase 2</fullName>
        <ecNumber evidence="3 14">2.3.1.179</ecNumber>
    </recommendedName>
</protein>
<dbReference type="InterPro" id="IPR000794">
    <property type="entry name" value="Beta-ketoacyl_synthase"/>
</dbReference>
<dbReference type="InterPro" id="IPR016039">
    <property type="entry name" value="Thiolase-like"/>
</dbReference>
<evidence type="ECO:0000256" key="11">
    <source>
        <dbReference type="ARBA" id="ARBA00024006"/>
    </source>
</evidence>
<comment type="similarity">
    <text evidence="2 14 16">Belongs to the thiolase-like superfamily. Beta-ketoacyl-ACP synthases family.</text>
</comment>
<feature type="active site" description="For beta-ketoacyl synthase activity" evidence="15">
    <location>
        <position position="163"/>
    </location>
</feature>
<dbReference type="NCBIfam" id="NF004970">
    <property type="entry name" value="PRK06333.1"/>
    <property type="match status" value="1"/>
</dbReference>
<dbReference type="CDD" id="cd00834">
    <property type="entry name" value="KAS_I_II"/>
    <property type="match status" value="1"/>
</dbReference>
<keyword evidence="7" id="KW-0276">Fatty acid metabolism</keyword>
<comment type="function">
    <text evidence="11 14">Involved in the type II fatty acid elongation cycle. Catalyzes the elongation of a wide range of acyl-ACP by the addition of two carbons from malonyl-ACP to an acyl acceptor. Can efficiently catalyze the conversion of palmitoleoyl-ACP (cis-hexadec-9-enoyl-ACP) to cis-vaccenoyl-ACP (cis-octadec-11-enoyl-ACP), an essential step in the thermal regulation of fatty acid composition.</text>
</comment>
<evidence type="ECO:0000256" key="7">
    <source>
        <dbReference type="ARBA" id="ARBA00022832"/>
    </source>
</evidence>
<evidence type="ECO:0000313" key="18">
    <source>
        <dbReference type="EMBL" id="WRO22203.1"/>
    </source>
</evidence>
<feature type="domain" description="Ketosynthase family 3 (KS3)" evidence="17">
    <location>
        <begin position="2"/>
        <end position="410"/>
    </location>
</feature>